<dbReference type="GO" id="GO:0017038">
    <property type="term" value="P:protein import"/>
    <property type="evidence" value="ECO:0007669"/>
    <property type="project" value="InterPro"/>
</dbReference>
<comment type="subunit">
    <text evidence="5">The Tol-Pal system is composed of five core proteins: the inner membrane proteins TolA, TolQ and TolR, the periplasmic protein TolB and the outer membrane protein Pal. They form a network linking the inner and outer membranes and the peptidoglycan layer.</text>
</comment>
<evidence type="ECO:0000259" key="6">
    <source>
        <dbReference type="Pfam" id="PF04052"/>
    </source>
</evidence>
<keyword evidence="4 5" id="KW-0574">Periplasm</keyword>
<dbReference type="InterPro" id="IPR011042">
    <property type="entry name" value="6-blade_b-propeller_TolB-like"/>
</dbReference>
<evidence type="ECO:0000256" key="1">
    <source>
        <dbReference type="ARBA" id="ARBA00004418"/>
    </source>
</evidence>
<comment type="subcellular location">
    <subcellularLocation>
        <location evidence="1 5">Periplasm</location>
    </subcellularLocation>
</comment>
<evidence type="ECO:0000313" key="8">
    <source>
        <dbReference type="Proteomes" id="UP000242205"/>
    </source>
</evidence>
<keyword evidence="3 5" id="KW-0732">Signal</keyword>
<dbReference type="HAMAP" id="MF_00671">
    <property type="entry name" value="TolB"/>
    <property type="match status" value="1"/>
</dbReference>
<dbReference type="InterPro" id="IPR007195">
    <property type="entry name" value="TolB_N"/>
</dbReference>
<accession>A0A2I6S3F3</accession>
<feature type="signal peptide" evidence="5">
    <location>
        <begin position="1"/>
        <end position="24"/>
    </location>
</feature>
<feature type="domain" description="TolB N-terminal" evidence="6">
    <location>
        <begin position="26"/>
        <end position="123"/>
    </location>
</feature>
<dbReference type="AlphaFoldDB" id="A0A2I6S3F3"/>
<dbReference type="Pfam" id="PF04052">
    <property type="entry name" value="TolB_N"/>
    <property type="match status" value="1"/>
</dbReference>
<comment type="function">
    <text evidence="5">Part of the Tol-Pal system, which plays a role in outer membrane invagination during cell division and is important for maintaining outer membrane integrity.</text>
</comment>
<dbReference type="InterPro" id="IPR011659">
    <property type="entry name" value="WD40"/>
</dbReference>
<dbReference type="SUPFAM" id="SSF52964">
    <property type="entry name" value="TolB, N-terminal domain"/>
    <property type="match status" value="1"/>
</dbReference>
<dbReference type="NCBIfam" id="TIGR02800">
    <property type="entry name" value="propeller_TolB"/>
    <property type="match status" value="1"/>
</dbReference>
<organism evidence="7 8">
    <name type="scientific">Pseudazoarcus pumilus</name>
    <dbReference type="NCBI Taxonomy" id="2067960"/>
    <lineage>
        <taxon>Bacteria</taxon>
        <taxon>Pseudomonadati</taxon>
        <taxon>Pseudomonadota</taxon>
        <taxon>Betaproteobacteria</taxon>
        <taxon>Rhodocyclales</taxon>
        <taxon>Zoogloeaceae</taxon>
        <taxon>Pseudazoarcus</taxon>
    </lineage>
</organism>
<dbReference type="PANTHER" id="PTHR36842">
    <property type="entry name" value="PROTEIN TOLB HOMOLOG"/>
    <property type="match status" value="1"/>
</dbReference>
<evidence type="ECO:0000256" key="4">
    <source>
        <dbReference type="ARBA" id="ARBA00022764"/>
    </source>
</evidence>
<dbReference type="OrthoDB" id="9802240at2"/>
<evidence type="ECO:0000256" key="5">
    <source>
        <dbReference type="HAMAP-Rule" id="MF_00671"/>
    </source>
</evidence>
<dbReference type="PANTHER" id="PTHR36842:SF1">
    <property type="entry name" value="PROTEIN TOLB"/>
    <property type="match status" value="1"/>
</dbReference>
<evidence type="ECO:0000313" key="7">
    <source>
        <dbReference type="EMBL" id="AUN93796.1"/>
    </source>
</evidence>
<feature type="chain" id="PRO_5014480948" description="Tol-Pal system protein TolB" evidence="5">
    <location>
        <begin position="25"/>
        <end position="426"/>
    </location>
</feature>
<name>A0A2I6S3F3_9RHOO</name>
<evidence type="ECO:0000256" key="3">
    <source>
        <dbReference type="ARBA" id="ARBA00022729"/>
    </source>
</evidence>
<reference evidence="7 8" key="1">
    <citation type="submission" date="2018-01" db="EMBL/GenBank/DDBJ databases">
        <authorList>
            <person name="Fu G.-Y."/>
        </authorList>
    </citation>
    <scope>NUCLEOTIDE SEQUENCE [LARGE SCALE GENOMIC DNA]</scope>
    <source>
        <strain evidence="7 8">SY39</strain>
    </source>
</reference>
<dbReference type="GO" id="GO:0051301">
    <property type="term" value="P:cell division"/>
    <property type="evidence" value="ECO:0007669"/>
    <property type="project" value="UniProtKB-UniRule"/>
</dbReference>
<evidence type="ECO:0000256" key="2">
    <source>
        <dbReference type="ARBA" id="ARBA00009820"/>
    </source>
</evidence>
<protein>
    <recommendedName>
        <fullName evidence="5">Tol-Pal system protein TolB</fullName>
    </recommendedName>
</protein>
<dbReference type="EMBL" id="CP025682">
    <property type="protein sequence ID" value="AUN93796.1"/>
    <property type="molecule type" value="Genomic_DNA"/>
</dbReference>
<dbReference type="Pfam" id="PF07676">
    <property type="entry name" value="PD40"/>
    <property type="match status" value="5"/>
</dbReference>
<proteinExistence type="inferred from homology"/>
<comment type="similarity">
    <text evidence="2 5">Belongs to the TolB family.</text>
</comment>
<keyword evidence="5" id="KW-0131">Cell cycle</keyword>
<dbReference type="SUPFAM" id="SSF69304">
    <property type="entry name" value="Tricorn protease N-terminal domain"/>
    <property type="match status" value="1"/>
</dbReference>
<keyword evidence="5" id="KW-0132">Cell division</keyword>
<dbReference type="GO" id="GO:0042597">
    <property type="term" value="C:periplasmic space"/>
    <property type="evidence" value="ECO:0007669"/>
    <property type="project" value="UniProtKB-SubCell"/>
</dbReference>
<gene>
    <name evidence="5 7" type="primary">tolB</name>
    <name evidence="7" type="ORF">C0099_01885</name>
</gene>
<dbReference type="Gene3D" id="3.40.50.10070">
    <property type="entry name" value="TolB, N-terminal domain"/>
    <property type="match status" value="1"/>
</dbReference>
<dbReference type="InterPro" id="IPR014167">
    <property type="entry name" value="Tol-Pal_TolB"/>
</dbReference>
<sequence length="426" mass="46620" precursor="true">MTMKLPLRALLACWVVFFATVAHAQLSIEITGASATRFPLAIPVLENENRLPDSVTDVIRADLERSGLFGLVDTGLQTYPESQIPDLPALRKRGADAVLTGTVVSLTDGRFSVRVRLFDTIRRIELGALSLHMSAKQNRVTGHRIADFVYEKLTGQPGYFSTRIAYVVVKGARHELQIADADGMNPQPALISREPIISPSWSPDGKRLAYVSFEKKKPIIYIHDLPTGQRQQVAAFLGSNSAPAWAPDGKRLAVVLTKDGPSQMYIINADGSGLKRISFSESIDTEPAWSHDGRWIYFTSDRGGSPQIYRVAADGGDAERVTFEGSYNVTPRPSPDGRSLAYVTRREGRFQVALLDLSSRRSVILTSEPGVESPSFSPNGRMILYASGSASRGVLSAVSTDGRVRQRLTSQAAEIREPAWGPIPRQ</sequence>
<dbReference type="Proteomes" id="UP000242205">
    <property type="component" value="Chromosome"/>
</dbReference>
<dbReference type="Gene3D" id="2.120.10.30">
    <property type="entry name" value="TolB, C-terminal domain"/>
    <property type="match status" value="1"/>
</dbReference>
<keyword evidence="8" id="KW-1185">Reference proteome</keyword>
<dbReference type="KEGG" id="atw:C0099_01885"/>